<dbReference type="EMBL" id="JAUKWQ010000002">
    <property type="protein sequence ID" value="MDO1582444.1"/>
    <property type="molecule type" value="Genomic_DNA"/>
</dbReference>
<evidence type="ECO:0000256" key="2">
    <source>
        <dbReference type="SAM" id="Phobius"/>
    </source>
</evidence>
<evidence type="ECO:0000313" key="3">
    <source>
        <dbReference type="EMBL" id="MDO1582444.1"/>
    </source>
</evidence>
<evidence type="ECO:0008006" key="5">
    <source>
        <dbReference type="Google" id="ProtNLM"/>
    </source>
</evidence>
<keyword evidence="2" id="KW-1133">Transmembrane helix</keyword>
<reference evidence="3" key="1">
    <citation type="journal article" date="2015" name="Int. J. Syst. Evol. Microbiol.">
        <title>Rhizobium oryzicola sp. nov., potential plant-growth-promoting endophytic bacteria isolated from rice roots.</title>
        <authorList>
            <person name="Zhang X.X."/>
            <person name="Gao J.S."/>
            <person name="Cao Y.H."/>
            <person name="Sheirdil R.A."/>
            <person name="Wang X.C."/>
            <person name="Zhang L."/>
        </authorList>
    </citation>
    <scope>NUCLEOTIDE SEQUENCE</scope>
    <source>
        <strain evidence="3">05753</strain>
    </source>
</reference>
<feature type="coiled-coil region" evidence="1">
    <location>
        <begin position="9"/>
        <end position="36"/>
    </location>
</feature>
<organism evidence="3 4">
    <name type="scientific">Rhizobium oryzicola</name>
    <dbReference type="NCBI Taxonomy" id="1232668"/>
    <lineage>
        <taxon>Bacteria</taxon>
        <taxon>Pseudomonadati</taxon>
        <taxon>Pseudomonadota</taxon>
        <taxon>Alphaproteobacteria</taxon>
        <taxon>Hyphomicrobiales</taxon>
        <taxon>Rhizobiaceae</taxon>
        <taxon>Rhizobium/Agrobacterium group</taxon>
        <taxon>Rhizobium</taxon>
    </lineage>
</organism>
<keyword evidence="2" id="KW-0812">Transmembrane</keyword>
<keyword evidence="2" id="KW-0472">Membrane</keyword>
<accession>A0ABT8SVH1</accession>
<evidence type="ECO:0000313" key="4">
    <source>
        <dbReference type="Proteomes" id="UP001169006"/>
    </source>
</evidence>
<feature type="transmembrane region" description="Helical" evidence="2">
    <location>
        <begin position="103"/>
        <end position="126"/>
    </location>
</feature>
<comment type="caution">
    <text evidence="3">The sequence shown here is derived from an EMBL/GenBank/DDBJ whole genome shotgun (WGS) entry which is preliminary data.</text>
</comment>
<name>A0ABT8SVH1_9HYPH</name>
<gene>
    <name evidence="3" type="ORF">Q2T52_10060</name>
</gene>
<reference evidence="3" key="2">
    <citation type="submission" date="2023-07" db="EMBL/GenBank/DDBJ databases">
        <authorList>
            <person name="Sun H."/>
        </authorList>
    </citation>
    <scope>NUCLEOTIDE SEQUENCE</scope>
    <source>
        <strain evidence="3">05753</strain>
    </source>
</reference>
<protein>
    <recommendedName>
        <fullName evidence="5">DUF1515 domain-containing protein</fullName>
    </recommendedName>
</protein>
<dbReference type="RefSeq" id="WP_302076583.1">
    <property type="nucleotide sequence ID" value="NZ_JAUKWQ010000002.1"/>
</dbReference>
<keyword evidence="4" id="KW-1185">Reference proteome</keyword>
<evidence type="ECO:0000256" key="1">
    <source>
        <dbReference type="SAM" id="Coils"/>
    </source>
</evidence>
<proteinExistence type="predicted"/>
<keyword evidence="1" id="KW-0175">Coiled coil</keyword>
<sequence>MGDAGAQQLDLIVRMLERLERRMDDMESSARESRGRMHQRLDDQAASIAELRTDFEVAATIAEQQRQGVEALAEKHFDTAKAIGERIDKLQPDIDQWRQMRKLGYGFSGLLVALGISGSAFIVYLGETARAIARKWLGV</sequence>
<dbReference type="Proteomes" id="UP001169006">
    <property type="component" value="Unassembled WGS sequence"/>
</dbReference>